<evidence type="ECO:0000313" key="9">
    <source>
        <dbReference type="Proteomes" id="UP001583177"/>
    </source>
</evidence>
<feature type="transmembrane region" description="Helical" evidence="6">
    <location>
        <begin position="228"/>
        <end position="251"/>
    </location>
</feature>
<dbReference type="EMBL" id="JAWRVE010000054">
    <property type="protein sequence ID" value="KAL1866700.1"/>
    <property type="molecule type" value="Genomic_DNA"/>
</dbReference>
<keyword evidence="2 6" id="KW-0812">Transmembrane</keyword>
<name>A0ABR3WTF9_9PEZI</name>
<dbReference type="InterPro" id="IPR011701">
    <property type="entry name" value="MFS"/>
</dbReference>
<feature type="transmembrane region" description="Helical" evidence="6">
    <location>
        <begin position="414"/>
        <end position="435"/>
    </location>
</feature>
<keyword evidence="9" id="KW-1185">Reference proteome</keyword>
<feature type="domain" description="Major facilitator superfamily (MFS) profile" evidence="7">
    <location>
        <begin position="101"/>
        <end position="543"/>
    </location>
</feature>
<comment type="subcellular location">
    <subcellularLocation>
        <location evidence="1">Membrane</location>
        <topology evidence="1">Multi-pass membrane protein</topology>
    </subcellularLocation>
</comment>
<dbReference type="SUPFAM" id="SSF103473">
    <property type="entry name" value="MFS general substrate transporter"/>
    <property type="match status" value="1"/>
</dbReference>
<feature type="transmembrane region" description="Helical" evidence="6">
    <location>
        <begin position="168"/>
        <end position="186"/>
    </location>
</feature>
<feature type="transmembrane region" description="Helical" evidence="6">
    <location>
        <begin position="510"/>
        <end position="529"/>
    </location>
</feature>
<feature type="region of interest" description="Disordered" evidence="5">
    <location>
        <begin position="29"/>
        <end position="90"/>
    </location>
</feature>
<feature type="transmembrane region" description="Helical" evidence="6">
    <location>
        <begin position="473"/>
        <end position="495"/>
    </location>
</feature>
<feature type="transmembrane region" description="Helical" evidence="6">
    <location>
        <begin position="139"/>
        <end position="156"/>
    </location>
</feature>
<evidence type="ECO:0000256" key="6">
    <source>
        <dbReference type="SAM" id="Phobius"/>
    </source>
</evidence>
<feature type="transmembrane region" description="Helical" evidence="6">
    <location>
        <begin position="257"/>
        <end position="277"/>
    </location>
</feature>
<feature type="transmembrane region" description="Helical" evidence="6">
    <location>
        <begin position="374"/>
        <end position="398"/>
    </location>
</feature>
<dbReference type="PANTHER" id="PTHR23502">
    <property type="entry name" value="MAJOR FACILITATOR SUPERFAMILY"/>
    <property type="match status" value="1"/>
</dbReference>
<dbReference type="PROSITE" id="PS50850">
    <property type="entry name" value="MFS"/>
    <property type="match status" value="1"/>
</dbReference>
<proteinExistence type="predicted"/>
<reference evidence="8 9" key="1">
    <citation type="journal article" date="2024" name="IMA Fungus">
        <title>IMA Genome - F19 : A genome assembly and annotation guide to empower mycologists, including annotated draft genome sequences of Ceratocystis pirilliformis, Diaporthe australafricana, Fusarium ophioides, Paecilomyces lecythidis, and Sporothrix stenoceras.</title>
        <authorList>
            <person name="Aylward J."/>
            <person name="Wilson A.M."/>
            <person name="Visagie C.M."/>
            <person name="Spraker J."/>
            <person name="Barnes I."/>
            <person name="Buitendag C."/>
            <person name="Ceriani C."/>
            <person name="Del Mar Angel L."/>
            <person name="du Plessis D."/>
            <person name="Fuchs T."/>
            <person name="Gasser K."/>
            <person name="Kramer D."/>
            <person name="Li W."/>
            <person name="Munsamy K."/>
            <person name="Piso A."/>
            <person name="Price J.L."/>
            <person name="Sonnekus B."/>
            <person name="Thomas C."/>
            <person name="van der Nest A."/>
            <person name="van Dijk A."/>
            <person name="van Heerden A."/>
            <person name="van Vuuren N."/>
            <person name="Yilmaz N."/>
            <person name="Duong T.A."/>
            <person name="van der Merwe N.A."/>
            <person name="Wingfield M.J."/>
            <person name="Wingfield B.D."/>
        </authorList>
    </citation>
    <scope>NUCLEOTIDE SEQUENCE [LARGE SCALE GENOMIC DNA]</scope>
    <source>
        <strain evidence="8 9">CMW 18300</strain>
    </source>
</reference>
<sequence length="543" mass="59782">MSALFRDATAGTILRKIVGSRILPYVDEKPGFKIPDDASGERTEKISQPSNDPESDAVDESSGSSTPKPPQTHATSQVVDWYGPEDPDKPQNWSTAKKTFVFFQICFLTFTVYSGSAIITPAQPTFVEIWGVSAQRSSLTLSMYVLGYGFGPLLFSPLSEVPRLGRNIPYMTSALLYIIVTIPASRVTNFPGLVVLRFLQGFLGGPVLATGGASAADIFGFHKIPYGLTFWSCAAYAGPALGPLLSSFAVTRSTWRWSMYELLILGTFTYIMLFFCLPETNPETILLRRAVRLRKLTGNSSLRSQSEIRQGEIHIGQLLGQYLTTPFRITVQDPSTAFINIYTALIYGIYYSYFESFPLVYMGVYNMSLEIMGVVFLAIIIACVIGASIYLLLVYLVYEPYTMTQGIGTPEHRLFPGVFAAALAPCGIFIFAWTARSEIHWIVPTIGVVIFSSCVFILANVIFIYLPTSYPRYAASLFAANAFMRSALACGAIHFSQPLFGNLSVAKGCSVLGGLTAACFFGMFVLWRYGAKLRARSKFAETY</sequence>
<dbReference type="Gene3D" id="1.20.1250.20">
    <property type="entry name" value="MFS general substrate transporter like domains"/>
    <property type="match status" value="1"/>
</dbReference>
<feature type="transmembrane region" description="Helical" evidence="6">
    <location>
        <begin position="337"/>
        <end position="354"/>
    </location>
</feature>
<evidence type="ECO:0000256" key="2">
    <source>
        <dbReference type="ARBA" id="ARBA00022692"/>
    </source>
</evidence>
<accession>A0ABR3WTF9</accession>
<evidence type="ECO:0000256" key="4">
    <source>
        <dbReference type="ARBA" id="ARBA00023136"/>
    </source>
</evidence>
<evidence type="ECO:0000313" key="8">
    <source>
        <dbReference type="EMBL" id="KAL1866700.1"/>
    </source>
</evidence>
<dbReference type="InterPro" id="IPR020846">
    <property type="entry name" value="MFS_dom"/>
</dbReference>
<dbReference type="InterPro" id="IPR036259">
    <property type="entry name" value="MFS_trans_sf"/>
</dbReference>
<dbReference type="CDD" id="cd17323">
    <property type="entry name" value="MFS_Tpo1_MDR_like"/>
    <property type="match status" value="1"/>
</dbReference>
<feature type="transmembrane region" description="Helical" evidence="6">
    <location>
        <begin position="198"/>
        <end position="221"/>
    </location>
</feature>
<evidence type="ECO:0000256" key="3">
    <source>
        <dbReference type="ARBA" id="ARBA00022989"/>
    </source>
</evidence>
<keyword evidence="3 6" id="KW-1133">Transmembrane helix</keyword>
<evidence type="ECO:0000256" key="5">
    <source>
        <dbReference type="SAM" id="MobiDB-lite"/>
    </source>
</evidence>
<dbReference type="PANTHER" id="PTHR23502:SF23">
    <property type="entry name" value="FLUCONAZOLE RESISTANCE PROTEIN 1"/>
    <property type="match status" value="1"/>
</dbReference>
<comment type="caution">
    <text evidence="8">The sequence shown here is derived from an EMBL/GenBank/DDBJ whole genome shotgun (WGS) entry which is preliminary data.</text>
</comment>
<dbReference type="Pfam" id="PF07690">
    <property type="entry name" value="MFS_1"/>
    <property type="match status" value="1"/>
</dbReference>
<evidence type="ECO:0000259" key="7">
    <source>
        <dbReference type="PROSITE" id="PS50850"/>
    </source>
</evidence>
<dbReference type="Proteomes" id="UP001583177">
    <property type="component" value="Unassembled WGS sequence"/>
</dbReference>
<feature type="transmembrane region" description="Helical" evidence="6">
    <location>
        <begin position="441"/>
        <end position="466"/>
    </location>
</feature>
<feature type="transmembrane region" description="Helical" evidence="6">
    <location>
        <begin position="99"/>
        <end position="119"/>
    </location>
</feature>
<feature type="compositionally biased region" description="Basic and acidic residues" evidence="5">
    <location>
        <begin position="29"/>
        <end position="45"/>
    </location>
</feature>
<organism evidence="8 9">
    <name type="scientific">Diaporthe australafricana</name>
    <dbReference type="NCBI Taxonomy" id="127596"/>
    <lineage>
        <taxon>Eukaryota</taxon>
        <taxon>Fungi</taxon>
        <taxon>Dikarya</taxon>
        <taxon>Ascomycota</taxon>
        <taxon>Pezizomycotina</taxon>
        <taxon>Sordariomycetes</taxon>
        <taxon>Sordariomycetidae</taxon>
        <taxon>Diaporthales</taxon>
        <taxon>Diaporthaceae</taxon>
        <taxon>Diaporthe</taxon>
    </lineage>
</organism>
<evidence type="ECO:0000256" key="1">
    <source>
        <dbReference type="ARBA" id="ARBA00004141"/>
    </source>
</evidence>
<protein>
    <recommendedName>
        <fullName evidence="7">Major facilitator superfamily (MFS) profile domain-containing protein</fullName>
    </recommendedName>
</protein>
<feature type="compositionally biased region" description="Polar residues" evidence="5">
    <location>
        <begin position="61"/>
        <end position="78"/>
    </location>
</feature>
<keyword evidence="4 6" id="KW-0472">Membrane</keyword>
<gene>
    <name evidence="8" type="ORF">Daus18300_006644</name>
</gene>